<reference evidence="5" key="1">
    <citation type="submission" date="2020-03" db="EMBL/GenBank/DDBJ databases">
        <authorList>
            <person name="Chebbi M.A."/>
            <person name="Drezen J.M."/>
        </authorList>
    </citation>
    <scope>NUCLEOTIDE SEQUENCE</scope>
    <source>
        <tissue evidence="5">Whole body</tissue>
    </source>
</reference>
<comment type="caution">
    <text evidence="5">The sequence shown here is derived from an EMBL/GenBank/DDBJ whole genome shotgun (WGS) entry which is preliminary data.</text>
</comment>
<proteinExistence type="inferred from homology"/>
<dbReference type="EMBL" id="JAAOIC020000039">
    <property type="protein sequence ID" value="KAG8039163.1"/>
    <property type="molecule type" value="Genomic_DNA"/>
</dbReference>
<dbReference type="Pfam" id="PF00194">
    <property type="entry name" value="Carb_anhydrase"/>
    <property type="match status" value="1"/>
</dbReference>
<name>A0A8J5QRJ9_9HYME</name>
<evidence type="ECO:0000259" key="4">
    <source>
        <dbReference type="PROSITE" id="PS51144"/>
    </source>
</evidence>
<reference evidence="5" key="2">
    <citation type="submission" date="2021-04" db="EMBL/GenBank/DDBJ databases">
        <title>Genome-wide patterns of bracovirus chromosomal integration into multiple host tissues during parasitism.</title>
        <authorList>
            <person name="Chebbi M.A.C."/>
        </authorList>
    </citation>
    <scope>NUCLEOTIDE SEQUENCE</scope>
    <source>
        <tissue evidence="5">Whole body</tissue>
    </source>
</reference>
<evidence type="ECO:0000313" key="5">
    <source>
        <dbReference type="EMBL" id="KAG8039163.1"/>
    </source>
</evidence>
<dbReference type="InterPro" id="IPR001148">
    <property type="entry name" value="CA_dom"/>
</dbReference>
<protein>
    <recommendedName>
        <fullName evidence="4">Alpha-carbonic anhydrase domain-containing protein</fullName>
    </recommendedName>
</protein>
<comment type="similarity">
    <text evidence="1">Belongs to the alpha-carbonic anhydrase family.</text>
</comment>
<evidence type="ECO:0000313" key="6">
    <source>
        <dbReference type="Proteomes" id="UP000729913"/>
    </source>
</evidence>
<accession>A0A8J5QRJ9</accession>
<dbReference type="PANTHER" id="PTHR18952">
    <property type="entry name" value="CARBONIC ANHYDRASE"/>
    <property type="match status" value="1"/>
</dbReference>
<gene>
    <name evidence="5" type="ORF">G9C98_003470</name>
</gene>
<dbReference type="AlphaFoldDB" id="A0A8J5QRJ9"/>
<keyword evidence="6" id="KW-1185">Reference proteome</keyword>
<evidence type="ECO:0000256" key="3">
    <source>
        <dbReference type="SAM" id="SignalP"/>
    </source>
</evidence>
<keyword evidence="3" id="KW-0732">Signal</keyword>
<dbReference type="OrthoDB" id="429145at2759"/>
<feature type="chain" id="PRO_5035206386" description="Alpha-carbonic anhydrase domain-containing protein" evidence="3">
    <location>
        <begin position="20"/>
        <end position="137"/>
    </location>
</feature>
<dbReference type="PROSITE" id="PS51144">
    <property type="entry name" value="ALPHA_CA_2"/>
    <property type="match status" value="1"/>
</dbReference>
<organism evidence="5 6">
    <name type="scientific">Cotesia typhae</name>
    <dbReference type="NCBI Taxonomy" id="2053667"/>
    <lineage>
        <taxon>Eukaryota</taxon>
        <taxon>Metazoa</taxon>
        <taxon>Ecdysozoa</taxon>
        <taxon>Arthropoda</taxon>
        <taxon>Hexapoda</taxon>
        <taxon>Insecta</taxon>
        <taxon>Pterygota</taxon>
        <taxon>Neoptera</taxon>
        <taxon>Endopterygota</taxon>
        <taxon>Hymenoptera</taxon>
        <taxon>Apocrita</taxon>
        <taxon>Ichneumonoidea</taxon>
        <taxon>Braconidae</taxon>
        <taxon>Microgastrinae</taxon>
        <taxon>Cotesia</taxon>
    </lineage>
</organism>
<dbReference type="InterPro" id="IPR023561">
    <property type="entry name" value="Carbonic_anhydrase_a-class"/>
</dbReference>
<sequence length="137" mass="15731">MIVIFNFIFVSSCVSLISADYSYKNAKEWANEKPQCGGSLQSPIDVSDDLLDGFDFNSDREPLMFENIYETVPKRMILKNDGHTLKLLFQWPDNPTKLPYIHGGPLKGEFVRHSHEFRWGSDVTNGSEHQLNGKRYC</sequence>
<comment type="catalytic activity">
    <reaction evidence="2">
        <text>hydrogencarbonate + H(+) = CO2 + H2O</text>
        <dbReference type="Rhea" id="RHEA:10748"/>
        <dbReference type="ChEBI" id="CHEBI:15377"/>
        <dbReference type="ChEBI" id="CHEBI:15378"/>
        <dbReference type="ChEBI" id="CHEBI:16526"/>
        <dbReference type="ChEBI" id="CHEBI:17544"/>
        <dbReference type="EC" id="4.2.1.1"/>
    </reaction>
</comment>
<dbReference type="PANTHER" id="PTHR18952:SF265">
    <property type="entry name" value="CARBONIC ANHYDRASE"/>
    <property type="match status" value="1"/>
</dbReference>
<dbReference type="GO" id="GO:0008270">
    <property type="term" value="F:zinc ion binding"/>
    <property type="evidence" value="ECO:0007669"/>
    <property type="project" value="InterPro"/>
</dbReference>
<evidence type="ECO:0000256" key="2">
    <source>
        <dbReference type="ARBA" id="ARBA00048348"/>
    </source>
</evidence>
<evidence type="ECO:0000256" key="1">
    <source>
        <dbReference type="ARBA" id="ARBA00010718"/>
    </source>
</evidence>
<feature type="domain" description="Alpha-carbonic anhydrase" evidence="4">
    <location>
        <begin position="19"/>
        <end position="137"/>
    </location>
</feature>
<feature type="signal peptide" evidence="3">
    <location>
        <begin position="1"/>
        <end position="19"/>
    </location>
</feature>
<dbReference type="Proteomes" id="UP000729913">
    <property type="component" value="Unassembled WGS sequence"/>
</dbReference>
<dbReference type="GO" id="GO:0004089">
    <property type="term" value="F:carbonate dehydratase activity"/>
    <property type="evidence" value="ECO:0007669"/>
    <property type="project" value="UniProtKB-EC"/>
</dbReference>